<dbReference type="Pfam" id="PF20411">
    <property type="entry name" value="DUF6697"/>
    <property type="match status" value="1"/>
</dbReference>
<dbReference type="InterPro" id="IPR046520">
    <property type="entry name" value="DUF6697"/>
</dbReference>
<sequence>MPKASDLKSTRALRYDTYQVTQSHAVKKTHLQSERDAARRKSAASDVKVAALEVKFAASEAKGAAEAIAFKAEIAAADARSRFWQARAEALEAEEAKRQSDPAAAAAPPPQSPLLPAQPSSPPAPEHEPALAPPWPPTAAPEYGAPPVPPAMALPHAPAFSPPPITPPHPHTNPRARLTRDRQMSIAPLNDQIGSPLTPVPPTPVVGNRRTDDGASPTISPAREAPAAPYQLPKVDFSGGTPQDLTLQPRQNDLADDLGYSKISPPTSPTANTTENGRKKTAGRVYELGANNLPNQSLPQKNLSLTAPWYSIRKGMKRFVVPNDERRTCSPTQICHSLLNLTVLGKQMFSRMPKIHTKNHTHPDRQNIGAKQWISINNTVGRPLAPGYEGAILAVNPPEFAEGEPVGVFGPGEDSGIFIVYGDYHIHNQRSLEIEEFDELQQKDKVILALDILKVVDLERKREPVAGPSNAQEDPEVTAAIDAIRTGKHVIRVLVLEPVGYDTKAYDALIAAGTMPFNTLADDE</sequence>
<feature type="compositionally biased region" description="Polar residues" evidence="1">
    <location>
        <begin position="240"/>
        <end position="251"/>
    </location>
</feature>
<feature type="region of interest" description="Disordered" evidence="1">
    <location>
        <begin position="91"/>
        <end position="176"/>
    </location>
</feature>
<evidence type="ECO:0000256" key="1">
    <source>
        <dbReference type="SAM" id="MobiDB-lite"/>
    </source>
</evidence>
<feature type="region of interest" description="Disordered" evidence="1">
    <location>
        <begin position="23"/>
        <end position="44"/>
    </location>
</feature>
<feature type="compositionally biased region" description="Pro residues" evidence="1">
    <location>
        <begin position="160"/>
        <end position="171"/>
    </location>
</feature>
<name>A0A067PTP5_9AGAM</name>
<reference evidence="4" key="1">
    <citation type="journal article" date="2014" name="Proc. Natl. Acad. Sci. U.S.A.">
        <title>Extensive sampling of basidiomycete genomes demonstrates inadequacy of the white-rot/brown-rot paradigm for wood decay fungi.</title>
        <authorList>
            <person name="Riley R."/>
            <person name="Salamov A.A."/>
            <person name="Brown D.W."/>
            <person name="Nagy L.G."/>
            <person name="Floudas D."/>
            <person name="Held B.W."/>
            <person name="Levasseur A."/>
            <person name="Lombard V."/>
            <person name="Morin E."/>
            <person name="Otillar R."/>
            <person name="Lindquist E.A."/>
            <person name="Sun H."/>
            <person name="LaButti K.M."/>
            <person name="Schmutz J."/>
            <person name="Jabbour D."/>
            <person name="Luo H."/>
            <person name="Baker S.E."/>
            <person name="Pisabarro A.G."/>
            <person name="Walton J.D."/>
            <person name="Blanchette R.A."/>
            <person name="Henrissat B."/>
            <person name="Martin F."/>
            <person name="Cullen D."/>
            <person name="Hibbett D.S."/>
            <person name="Grigoriev I.V."/>
        </authorList>
    </citation>
    <scope>NUCLEOTIDE SEQUENCE [LARGE SCALE GENOMIC DNA]</scope>
    <source>
        <strain evidence="4">MUCL 33604</strain>
    </source>
</reference>
<evidence type="ECO:0000313" key="4">
    <source>
        <dbReference type="Proteomes" id="UP000027265"/>
    </source>
</evidence>
<accession>A0A067PTP5</accession>
<feature type="compositionally biased region" description="Pro residues" evidence="1">
    <location>
        <begin position="131"/>
        <end position="152"/>
    </location>
</feature>
<dbReference type="AlphaFoldDB" id="A0A067PTP5"/>
<dbReference type="InParanoid" id="A0A067PTP5"/>
<feature type="region of interest" description="Disordered" evidence="1">
    <location>
        <begin position="188"/>
        <end position="279"/>
    </location>
</feature>
<proteinExistence type="predicted"/>
<keyword evidence="4" id="KW-1185">Reference proteome</keyword>
<dbReference type="EMBL" id="KL197718">
    <property type="protein sequence ID" value="KDQ58099.1"/>
    <property type="molecule type" value="Genomic_DNA"/>
</dbReference>
<evidence type="ECO:0000313" key="3">
    <source>
        <dbReference type="EMBL" id="KDQ58099.1"/>
    </source>
</evidence>
<dbReference type="HOGENOM" id="CLU_519768_0_0_1"/>
<gene>
    <name evidence="3" type="ORF">JAAARDRAFT_193560</name>
</gene>
<feature type="domain" description="DUF6697" evidence="2">
    <location>
        <begin position="352"/>
        <end position="511"/>
    </location>
</feature>
<organism evidence="3 4">
    <name type="scientific">Jaapia argillacea MUCL 33604</name>
    <dbReference type="NCBI Taxonomy" id="933084"/>
    <lineage>
        <taxon>Eukaryota</taxon>
        <taxon>Fungi</taxon>
        <taxon>Dikarya</taxon>
        <taxon>Basidiomycota</taxon>
        <taxon>Agaricomycotina</taxon>
        <taxon>Agaricomycetes</taxon>
        <taxon>Agaricomycetidae</taxon>
        <taxon>Jaapiales</taxon>
        <taxon>Jaapiaceae</taxon>
        <taxon>Jaapia</taxon>
    </lineage>
</organism>
<dbReference type="Proteomes" id="UP000027265">
    <property type="component" value="Unassembled WGS sequence"/>
</dbReference>
<evidence type="ECO:0000259" key="2">
    <source>
        <dbReference type="Pfam" id="PF20411"/>
    </source>
</evidence>
<protein>
    <recommendedName>
        <fullName evidence="2">DUF6697 domain-containing protein</fullName>
    </recommendedName>
</protein>